<name>A0A6J6CVD5_9ZZZZ</name>
<evidence type="ECO:0000256" key="1">
    <source>
        <dbReference type="SAM" id="MobiDB-lite"/>
    </source>
</evidence>
<feature type="region of interest" description="Disordered" evidence="1">
    <location>
        <begin position="1"/>
        <end position="23"/>
    </location>
</feature>
<sequence>MSQRHRSQDVAPPPKMDLRAHAHNERHRINSELHALASQVSAGLEPEDAHEPGRAWVPEHHRSADRVRSAPRQPRHWKMKMWKRRTAVRRAKAQAFRLAGAGD</sequence>
<accession>A0A6J6CVD5</accession>
<dbReference type="EMBL" id="CAEZSR010000040">
    <property type="protein sequence ID" value="CAB4555540.1"/>
    <property type="molecule type" value="Genomic_DNA"/>
</dbReference>
<evidence type="ECO:0000313" key="2">
    <source>
        <dbReference type="EMBL" id="CAB4555540.1"/>
    </source>
</evidence>
<gene>
    <name evidence="2" type="ORF">UFOPK1493_01379</name>
</gene>
<proteinExistence type="predicted"/>
<protein>
    <submittedName>
        <fullName evidence="2">Unannotated protein</fullName>
    </submittedName>
</protein>
<reference evidence="2" key="1">
    <citation type="submission" date="2020-05" db="EMBL/GenBank/DDBJ databases">
        <authorList>
            <person name="Chiriac C."/>
            <person name="Salcher M."/>
            <person name="Ghai R."/>
            <person name="Kavagutti S V."/>
        </authorList>
    </citation>
    <scope>NUCLEOTIDE SEQUENCE</scope>
</reference>
<dbReference type="AlphaFoldDB" id="A0A6J6CVD5"/>
<organism evidence="2">
    <name type="scientific">freshwater metagenome</name>
    <dbReference type="NCBI Taxonomy" id="449393"/>
    <lineage>
        <taxon>unclassified sequences</taxon>
        <taxon>metagenomes</taxon>
        <taxon>ecological metagenomes</taxon>
    </lineage>
</organism>